<dbReference type="AlphaFoldDB" id="A0AAE3A869"/>
<organism evidence="1 2">
    <name type="scientific">Hominiventricola filiformis</name>
    <dbReference type="NCBI Taxonomy" id="2885352"/>
    <lineage>
        <taxon>Bacteria</taxon>
        <taxon>Bacillati</taxon>
        <taxon>Bacillota</taxon>
        <taxon>Clostridia</taxon>
        <taxon>Lachnospirales</taxon>
        <taxon>Lachnospiraceae</taxon>
        <taxon>Hominiventricola</taxon>
    </lineage>
</organism>
<proteinExistence type="predicted"/>
<accession>A0AAE3A869</accession>
<dbReference type="Proteomes" id="UP001198220">
    <property type="component" value="Unassembled WGS sequence"/>
</dbReference>
<protein>
    <submittedName>
        <fullName evidence="1">Uncharacterized protein</fullName>
    </submittedName>
</protein>
<keyword evidence="2" id="KW-1185">Reference proteome</keyword>
<evidence type="ECO:0000313" key="1">
    <source>
        <dbReference type="EMBL" id="MCC2124935.1"/>
    </source>
</evidence>
<gene>
    <name evidence="1" type="ORF">LKD36_01930</name>
</gene>
<dbReference type="EMBL" id="JAJEPS010000001">
    <property type="protein sequence ID" value="MCC2124935.1"/>
    <property type="molecule type" value="Genomic_DNA"/>
</dbReference>
<reference evidence="1 2" key="1">
    <citation type="submission" date="2021-10" db="EMBL/GenBank/DDBJ databases">
        <title>Anaerobic single-cell dispensing facilitates the cultivation of human gut bacteria.</title>
        <authorList>
            <person name="Afrizal A."/>
        </authorList>
    </citation>
    <scope>NUCLEOTIDE SEQUENCE [LARGE SCALE GENOMIC DNA]</scope>
    <source>
        <strain evidence="1 2">CLA-AA-H276</strain>
    </source>
</reference>
<dbReference type="RefSeq" id="WP_308458449.1">
    <property type="nucleotide sequence ID" value="NZ_JAJEPS010000001.1"/>
</dbReference>
<sequence>MTKNNNTADERLWILKECAKMKSVKVEAPPDAKSPEQMLREIKQEIERRKNL</sequence>
<name>A0AAE3A869_9FIRM</name>
<comment type="caution">
    <text evidence="1">The sequence shown here is derived from an EMBL/GenBank/DDBJ whole genome shotgun (WGS) entry which is preliminary data.</text>
</comment>
<evidence type="ECO:0000313" key="2">
    <source>
        <dbReference type="Proteomes" id="UP001198220"/>
    </source>
</evidence>